<keyword evidence="1" id="KW-0040">ANK repeat</keyword>
<organism evidence="4">
    <name type="scientific">Anisakis simplex</name>
    <name type="common">Herring worm</name>
    <dbReference type="NCBI Taxonomy" id="6269"/>
    <lineage>
        <taxon>Eukaryota</taxon>
        <taxon>Metazoa</taxon>
        <taxon>Ecdysozoa</taxon>
        <taxon>Nematoda</taxon>
        <taxon>Chromadorea</taxon>
        <taxon>Rhabditida</taxon>
        <taxon>Spirurina</taxon>
        <taxon>Ascaridomorpha</taxon>
        <taxon>Ascaridoidea</taxon>
        <taxon>Anisakidae</taxon>
        <taxon>Anisakis</taxon>
        <taxon>Anisakis simplex complex</taxon>
    </lineage>
</organism>
<dbReference type="AlphaFoldDB" id="A0A0M3K736"/>
<reference evidence="4" key="1">
    <citation type="submission" date="2017-02" db="UniProtKB">
        <authorList>
            <consortium name="WormBaseParasite"/>
        </authorList>
    </citation>
    <scope>IDENTIFICATION</scope>
</reference>
<dbReference type="WBParaSite" id="ASIM_0001677701-mRNA-1">
    <property type="protein sequence ID" value="ASIM_0001677701-mRNA-1"/>
    <property type="gene ID" value="ASIM_0001677701"/>
</dbReference>
<dbReference type="InterPro" id="IPR002110">
    <property type="entry name" value="Ankyrin_rpt"/>
</dbReference>
<dbReference type="EMBL" id="UYRR01032881">
    <property type="protein sequence ID" value="VDK57088.1"/>
    <property type="molecule type" value="Genomic_DNA"/>
</dbReference>
<evidence type="ECO:0000313" key="3">
    <source>
        <dbReference type="Proteomes" id="UP000267096"/>
    </source>
</evidence>
<dbReference type="SMART" id="SM00248">
    <property type="entry name" value="ANK"/>
    <property type="match status" value="8"/>
</dbReference>
<name>A0A0M3K736_ANISI</name>
<gene>
    <name evidence="2" type="ORF">ASIM_LOCUS16184</name>
</gene>
<accession>A0A0M3K736</accession>
<dbReference type="PANTHER" id="PTHR24172">
    <property type="entry name" value="ANK_REP_REGION DOMAIN-CONTAINING PROTEIN"/>
    <property type="match status" value="1"/>
</dbReference>
<keyword evidence="3" id="KW-1185">Reference proteome</keyword>
<evidence type="ECO:0000313" key="2">
    <source>
        <dbReference type="EMBL" id="VDK57088.1"/>
    </source>
</evidence>
<reference evidence="2 3" key="2">
    <citation type="submission" date="2018-11" db="EMBL/GenBank/DDBJ databases">
        <authorList>
            <consortium name="Pathogen Informatics"/>
        </authorList>
    </citation>
    <scope>NUCLEOTIDE SEQUENCE [LARGE SCALE GENOMIC DNA]</scope>
</reference>
<dbReference type="InterPro" id="IPR036770">
    <property type="entry name" value="Ankyrin_rpt-contain_sf"/>
</dbReference>
<protein>
    <submittedName>
        <fullName evidence="4">ANK_REP_REGION domain-containing protein</fullName>
    </submittedName>
</protein>
<feature type="repeat" description="ANK" evidence="1">
    <location>
        <begin position="381"/>
        <end position="414"/>
    </location>
</feature>
<dbReference type="Gene3D" id="1.25.40.20">
    <property type="entry name" value="Ankyrin repeat-containing domain"/>
    <property type="match status" value="3"/>
</dbReference>
<dbReference type="OrthoDB" id="432281at2759"/>
<dbReference type="PROSITE" id="PS50297">
    <property type="entry name" value="ANK_REP_REGION"/>
    <property type="match status" value="2"/>
</dbReference>
<feature type="repeat" description="ANK" evidence="1">
    <location>
        <begin position="111"/>
        <end position="134"/>
    </location>
</feature>
<dbReference type="PANTHER" id="PTHR24172:SF4">
    <property type="entry name" value="ANK_REP_REGION DOMAIN-CONTAINING PROTEIN"/>
    <property type="match status" value="1"/>
</dbReference>
<proteinExistence type="predicted"/>
<dbReference type="PROSITE" id="PS50088">
    <property type="entry name" value="ANK_REPEAT"/>
    <property type="match status" value="4"/>
</dbReference>
<dbReference type="Proteomes" id="UP000267096">
    <property type="component" value="Unassembled WGS sequence"/>
</dbReference>
<evidence type="ECO:0000313" key="4">
    <source>
        <dbReference type="WBParaSite" id="ASIM_0001677701-mRNA-1"/>
    </source>
</evidence>
<sequence>MSFESLITDLHPEDFVRISAKDTSDAPSEEDVEKWISVGDVQKLEQILLDGRVHLLIDKKTANLESDEFLQGIQQYQAKIDAIHKAVEDGDVRRVKSLIDRPQLATARDTYGMTPLHKALLHGQMNAVRYLLSKYPSCVNAADHAGRTALHYAAADPNGEHMIKVLQKAGGDAFIEDKGGKIALKTSIYLRLEKKSRYSVQHGHTPFYYRTHGRHLNVRTLKDNAVMNQLISGQLNRPLLQGIFSFSYTIMASTHLEEDITDWIHTGNVGKLEELVLNGYAELLLGRKYEIDDHDAIAFLEVLPQYQARFPSTAKIQAIHKAIENGNLRSVKLLTDRKKVALCRDARGLTPLHKAIVFSRADIAKFLIRSYPQSVNAMDQSKRTPLHYAAALRDGGYMYKVMRKAGADPNIFDCNGRPPKYYLKYPGEIDLQGMRLSTRAALKQILHSRVAPSYLESSMQQWVREGNVAKLEQLVLSGCGDLLRNRTSHNPEAAAFLENIDTYLEQIEAVHRAIKEGDLNKVKQAIVSKKLALARDRHGCTPLHTAVIHEQTEIIRYIAANFSSVLNAPDYNKRTAMHYAAAARDGGHYLKILGKAGADPIAVDNEGRTPDYYRRNAVIDLKVLKERDGDDEDVIADELFEETPHFESPQSPDSVSIVRYLRRLVNEISSSSTCWNS</sequence>
<feature type="repeat" description="ANK" evidence="1">
    <location>
        <begin position="572"/>
        <end position="605"/>
    </location>
</feature>
<dbReference type="Pfam" id="PF12796">
    <property type="entry name" value="Ank_2"/>
    <property type="match status" value="3"/>
</dbReference>
<feature type="repeat" description="ANK" evidence="1">
    <location>
        <begin position="145"/>
        <end position="178"/>
    </location>
</feature>
<dbReference type="SUPFAM" id="SSF48403">
    <property type="entry name" value="Ankyrin repeat"/>
    <property type="match status" value="2"/>
</dbReference>
<evidence type="ECO:0000256" key="1">
    <source>
        <dbReference type="PROSITE-ProRule" id="PRU00023"/>
    </source>
</evidence>